<sequence>MRGAGGSQGGELQFLIGIVMMVAGFYLLFNAITIESRFGLGMRLYGIGGLGITSGTLMIPLIAGVVFIFYNVKNYIGWLLSIGSLVALVVGVLANAQFGLRGMSSFDLLVILVLAFGGLGLFLRSLKYNPL</sequence>
<reference evidence="2 3" key="1">
    <citation type="submission" date="2016-12" db="EMBL/GenBank/DDBJ databases">
        <authorList>
            <person name="Song W.-J."/>
            <person name="Kurnit D.M."/>
        </authorList>
    </citation>
    <scope>NUCLEOTIDE SEQUENCE [LARGE SCALE GENOMIC DNA]</scope>
    <source>
        <strain evidence="2 3">IMCC3135</strain>
    </source>
</reference>
<feature type="transmembrane region" description="Helical" evidence="1">
    <location>
        <begin position="44"/>
        <end position="69"/>
    </location>
</feature>
<organism evidence="2 3">
    <name type="scientific">Granulosicoccus antarcticus IMCC3135</name>
    <dbReference type="NCBI Taxonomy" id="1192854"/>
    <lineage>
        <taxon>Bacteria</taxon>
        <taxon>Pseudomonadati</taxon>
        <taxon>Pseudomonadota</taxon>
        <taxon>Gammaproteobacteria</taxon>
        <taxon>Chromatiales</taxon>
        <taxon>Granulosicoccaceae</taxon>
        <taxon>Granulosicoccus</taxon>
    </lineage>
</organism>
<proteinExistence type="predicted"/>
<dbReference type="EMBL" id="CP018632">
    <property type="protein sequence ID" value="ASJ74136.1"/>
    <property type="molecule type" value="Genomic_DNA"/>
</dbReference>
<keyword evidence="1" id="KW-1133">Transmembrane helix</keyword>
<dbReference type="KEGG" id="gai:IMCC3135_20290"/>
<evidence type="ECO:0000256" key="1">
    <source>
        <dbReference type="SAM" id="Phobius"/>
    </source>
</evidence>
<dbReference type="Proteomes" id="UP000250079">
    <property type="component" value="Chromosome"/>
</dbReference>
<dbReference type="AlphaFoldDB" id="A0A2Z2NRJ7"/>
<keyword evidence="1" id="KW-0472">Membrane</keyword>
<accession>A0A2Z2NRJ7</accession>
<feature type="transmembrane region" description="Helical" evidence="1">
    <location>
        <begin position="106"/>
        <end position="126"/>
    </location>
</feature>
<keyword evidence="1" id="KW-0812">Transmembrane</keyword>
<dbReference type="RefSeq" id="WP_088919215.1">
    <property type="nucleotide sequence ID" value="NZ_CP018632.1"/>
</dbReference>
<evidence type="ECO:0000313" key="3">
    <source>
        <dbReference type="Proteomes" id="UP000250079"/>
    </source>
</evidence>
<feature type="transmembrane region" description="Helical" evidence="1">
    <location>
        <begin position="75"/>
        <end position="94"/>
    </location>
</feature>
<protein>
    <submittedName>
        <fullName evidence="2">Uncharacterized protein</fullName>
    </submittedName>
</protein>
<evidence type="ECO:0000313" key="2">
    <source>
        <dbReference type="EMBL" id="ASJ74136.1"/>
    </source>
</evidence>
<name>A0A2Z2NRJ7_9GAMM</name>
<feature type="transmembrane region" description="Helical" evidence="1">
    <location>
        <begin position="12"/>
        <end position="32"/>
    </location>
</feature>
<dbReference type="OrthoDB" id="5421573at2"/>
<gene>
    <name evidence="2" type="ORF">IMCC3135_20290</name>
</gene>
<keyword evidence="3" id="KW-1185">Reference proteome</keyword>